<dbReference type="RefSeq" id="WP_154454075.1">
    <property type="nucleotide sequence ID" value="NZ_CP044330.1"/>
</dbReference>
<protein>
    <submittedName>
        <fullName evidence="5">Replication initiation protein RepC</fullName>
    </submittedName>
</protein>
<dbReference type="InterPro" id="IPR036390">
    <property type="entry name" value="WH_DNA-bd_sf"/>
</dbReference>
<geneLocation type="plasmid" evidence="5 6">
    <name>unnamed2</name>
</geneLocation>
<keyword evidence="5" id="KW-0614">Plasmid</keyword>
<evidence type="ECO:0000259" key="4">
    <source>
        <dbReference type="Pfam" id="PF11800"/>
    </source>
</evidence>
<dbReference type="InterPro" id="IPR005090">
    <property type="entry name" value="RepC_N"/>
</dbReference>
<sequence length="456" mass="49355">MRTHSTTPFGRRPLSLAMVAAQATTRDFAAKPDASETVVHKWRLFRALTEAKGPLGVTDRALSVLHALLSFHQETALTLPEGDGGDGEGDSPAPGIVVFPSNRELSIRAHGMAPATLRRHLASLVEAGLIIRRDSPNGKRFARRGQGGEIAEAFGFDLAPLIARAAEIENLAEEVRVENRAIALLREKITLLRRDIAKMIETGMEEGVRFAPLTIDGREVREWECLYQRSQALSARYSRSLGRSALAALAAKLAAFAAEIQNLLEAHVKQQKRSANESQTERHIQNQITNIPDLEPSLRKGRAEPPGSMPEYPEAERVGGTEAEAPGSGLGERQPSPTRTFPLGMVLQACPDIVDYGKNGEIARWRDLIDAAAIVRSALGVSPDAWKQALDVLGEHDAAIVIAAILQRGEEIKSAGGYLRVLTGKAREGEFSLGPVLMALLRGKAAKAARERKKAG</sequence>
<evidence type="ECO:0000256" key="1">
    <source>
        <dbReference type="SAM" id="Coils"/>
    </source>
</evidence>
<evidence type="ECO:0000256" key="2">
    <source>
        <dbReference type="SAM" id="MobiDB-lite"/>
    </source>
</evidence>
<name>A0ABX6EQL6_9HYPH</name>
<dbReference type="Gene3D" id="1.10.10.10">
    <property type="entry name" value="Winged helix-like DNA-binding domain superfamily/Winged helix DNA-binding domain"/>
    <property type="match status" value="1"/>
</dbReference>
<dbReference type="InterPro" id="IPR011991">
    <property type="entry name" value="ArsR-like_HTH"/>
</dbReference>
<gene>
    <name evidence="5" type="ORF">F7D13_18170</name>
</gene>
<organism evidence="5 6">
    <name type="scientific">Methylocystis rosea</name>
    <dbReference type="NCBI Taxonomy" id="173366"/>
    <lineage>
        <taxon>Bacteria</taxon>
        <taxon>Pseudomonadati</taxon>
        <taxon>Pseudomonadota</taxon>
        <taxon>Alphaproteobacteria</taxon>
        <taxon>Hyphomicrobiales</taxon>
        <taxon>Methylocystaceae</taxon>
        <taxon>Methylocystis</taxon>
    </lineage>
</organism>
<dbReference type="NCBIfam" id="NF010396">
    <property type="entry name" value="PRK13824.1"/>
    <property type="match status" value="1"/>
</dbReference>
<keyword evidence="1" id="KW-0175">Coiled coil</keyword>
<dbReference type="Proteomes" id="UP000424673">
    <property type="component" value="Plasmid unnamed2"/>
</dbReference>
<dbReference type="InterPro" id="IPR047611">
    <property type="entry name" value="RepABC_RepC"/>
</dbReference>
<evidence type="ECO:0000313" key="5">
    <source>
        <dbReference type="EMBL" id="QGM96000.1"/>
    </source>
</evidence>
<keyword evidence="6" id="KW-1185">Reference proteome</keyword>
<dbReference type="NCBIfam" id="NF040974">
    <property type="entry name" value="RepABC_RepC"/>
    <property type="match status" value="1"/>
</dbReference>
<feature type="coiled-coil region" evidence="1">
    <location>
        <begin position="168"/>
        <end position="202"/>
    </location>
</feature>
<dbReference type="SUPFAM" id="SSF46785">
    <property type="entry name" value="Winged helix' DNA-binding domain"/>
    <property type="match status" value="1"/>
</dbReference>
<accession>A0ABX6EQL6</accession>
<evidence type="ECO:0000259" key="3">
    <source>
        <dbReference type="Pfam" id="PF03428"/>
    </source>
</evidence>
<dbReference type="InterPro" id="IPR036388">
    <property type="entry name" value="WH-like_DNA-bd_sf"/>
</dbReference>
<reference evidence="5 6" key="1">
    <citation type="journal article" date="2021" name="AMB Express">
        <title>Isolation and characterisation of Methylocystis spp. for poly-3-hydroxybutyrate production using waste methane feedstocks.</title>
        <authorList>
            <person name="Rumah B.L."/>
            <person name="Stead C.E."/>
            <person name="Claxton Stevens B.H."/>
            <person name="Minton N.P."/>
            <person name="Grosse-Honebrink A."/>
            <person name="Zhang Y."/>
        </authorList>
    </citation>
    <scope>NUCLEOTIDE SEQUENCE [LARGE SCALE GENOMIC DNA]</scope>
    <source>
        <strain evidence="5 6">BRCS1</strain>
    </source>
</reference>
<evidence type="ECO:0000313" key="6">
    <source>
        <dbReference type="Proteomes" id="UP000424673"/>
    </source>
</evidence>
<feature type="region of interest" description="Disordered" evidence="2">
    <location>
        <begin position="271"/>
        <end position="338"/>
    </location>
</feature>
<feature type="domain" description="Plasmid replication protein C C-terminal" evidence="4">
    <location>
        <begin position="342"/>
        <end position="442"/>
    </location>
</feature>
<dbReference type="Pfam" id="PF11800">
    <property type="entry name" value="RP-C_C"/>
    <property type="match status" value="1"/>
</dbReference>
<dbReference type="InterPro" id="IPR021760">
    <property type="entry name" value="RepC_C"/>
</dbReference>
<proteinExistence type="predicted"/>
<dbReference type="CDD" id="cd00090">
    <property type="entry name" value="HTH_ARSR"/>
    <property type="match status" value="1"/>
</dbReference>
<feature type="domain" description="Plasmid replication protein C N-terminal" evidence="3">
    <location>
        <begin position="12"/>
        <end position="203"/>
    </location>
</feature>
<dbReference type="EMBL" id="CP044330">
    <property type="protein sequence ID" value="QGM96000.1"/>
    <property type="molecule type" value="Genomic_DNA"/>
</dbReference>
<dbReference type="Pfam" id="PF03428">
    <property type="entry name" value="RP-C"/>
    <property type="match status" value="1"/>
</dbReference>